<dbReference type="EMBL" id="CM001402">
    <property type="protein sequence ID" value="EHO43359.1"/>
    <property type="molecule type" value="Genomic_DNA"/>
</dbReference>
<evidence type="ECO:0000313" key="5">
    <source>
        <dbReference type="Proteomes" id="UP000183868"/>
    </source>
</evidence>
<dbReference type="EMBL" id="CP018099">
    <property type="protein sequence ID" value="APF19470.1"/>
    <property type="molecule type" value="Genomic_DNA"/>
</dbReference>
<dbReference type="InParanoid" id="H1XPI8"/>
<gene>
    <name evidence="2" type="ORF">Cabys_2722</name>
    <name evidence="3" type="ORF">Calab_3762</name>
</gene>
<dbReference type="PaxDb" id="880073-Calab_3762"/>
<dbReference type="InterPro" id="IPR026444">
    <property type="entry name" value="Secre_tail"/>
</dbReference>
<accession>H1XPI8</accession>
<reference evidence="2 5" key="2">
    <citation type="submission" date="2016-11" db="EMBL/GenBank/DDBJ databases">
        <title>Genomic analysis of Caldithrix abyssi and proposal of a novel bacterial phylum Caldithrichaeota.</title>
        <authorList>
            <person name="Kublanov I."/>
            <person name="Sigalova O."/>
            <person name="Gavrilov S."/>
            <person name="Lebedinsky A."/>
            <person name="Ivanova N."/>
            <person name="Daum C."/>
            <person name="Reddy T."/>
            <person name="Klenk H.P."/>
            <person name="Goker M."/>
            <person name="Reva O."/>
            <person name="Miroshnichenko M."/>
            <person name="Kyprides N."/>
            <person name="Woyke T."/>
            <person name="Gelfand M."/>
        </authorList>
    </citation>
    <scope>NUCLEOTIDE SEQUENCE [LARGE SCALE GENOMIC DNA]</scope>
    <source>
        <strain evidence="2 5">LF13</strain>
    </source>
</reference>
<evidence type="ECO:0000313" key="3">
    <source>
        <dbReference type="EMBL" id="EHO43359.1"/>
    </source>
</evidence>
<evidence type="ECO:0000313" key="4">
    <source>
        <dbReference type="Proteomes" id="UP000004671"/>
    </source>
</evidence>
<evidence type="ECO:0000259" key="1">
    <source>
        <dbReference type="Pfam" id="PF13229"/>
    </source>
</evidence>
<dbReference type="InterPro" id="IPR039448">
    <property type="entry name" value="Beta_helix"/>
</dbReference>
<feature type="domain" description="Right handed beta helix" evidence="1">
    <location>
        <begin position="113"/>
        <end position="249"/>
    </location>
</feature>
<dbReference type="SUPFAM" id="SSF51126">
    <property type="entry name" value="Pectin lyase-like"/>
    <property type="match status" value="1"/>
</dbReference>
<sequence>MLRIILIILTMSQMLFGLSIYFVDNTAGNNGDGSFEQPFNSIAEGMSHLQAGDTLFVRGSQSGPAQIYNEELYLSDSSPAGTQEAPIVVKAYQNEQVRIILQSSFSIYATHWTFEDLIFDMDSKNYDTIKLKGDYITFRNCEITNGQKDGFDIAGASYTLIENCIIHNFTRSDQYDAHGIILDGGLDNVFRNNTIYDCKGDCIQLYKSEQNYGTLIEGNNLYTTLGAGSENAIDVKAARNLRIINNKMHGFHDSEDSDGVALKINKDSDDILIYGNDIYESNGGIRVSGGDVDSIRIERNVIHDLHVDGGDSSKYGYGIQFDGVNKVHLINNTMANIPGPLFWIASGSATDIRMENNLFYRSNAFKGSASEFKGNVFIDFNGWFKCQEIIASDNQVIGDDPSFVDEANYDYHLRGNSPAIDAGNPATGSDFPGGRVDLGAFEYEPATPIDQTPPQPPQNLRFFNCYPNPFNPDTILEYELVKSGQVRLDIFNILGERIDTLTNGFQSAGIYQKRWLANALPAGIYFARLQIGRQTKVQSLILLK</sequence>
<keyword evidence="4" id="KW-1185">Reference proteome</keyword>
<dbReference type="Proteomes" id="UP000183868">
    <property type="component" value="Chromosome"/>
</dbReference>
<proteinExistence type="predicted"/>
<dbReference type="InterPro" id="IPR011050">
    <property type="entry name" value="Pectin_lyase_fold/virulence"/>
</dbReference>
<dbReference type="NCBIfam" id="TIGR04183">
    <property type="entry name" value="Por_Secre_tail"/>
    <property type="match status" value="1"/>
</dbReference>
<dbReference type="SMART" id="SM00710">
    <property type="entry name" value="PbH1"/>
    <property type="match status" value="8"/>
</dbReference>
<dbReference type="Pfam" id="PF13229">
    <property type="entry name" value="Beta_helix"/>
    <property type="match status" value="1"/>
</dbReference>
<protein>
    <submittedName>
        <fullName evidence="3">Parallel beta-helix repeat protein</fullName>
    </submittedName>
    <submittedName>
        <fullName evidence="2">Por secretion system C-terminal sorting domain-containing protein</fullName>
    </submittedName>
</protein>
<name>H1XPI8_CALAY</name>
<reference evidence="3 4" key="1">
    <citation type="submission" date="2011-09" db="EMBL/GenBank/DDBJ databases">
        <title>The permanent draft genome of Caldithrix abyssi DSM 13497.</title>
        <authorList>
            <consortium name="US DOE Joint Genome Institute (JGI-PGF)"/>
            <person name="Lucas S."/>
            <person name="Han J."/>
            <person name="Lapidus A."/>
            <person name="Bruce D."/>
            <person name="Goodwin L."/>
            <person name="Pitluck S."/>
            <person name="Peters L."/>
            <person name="Kyrpides N."/>
            <person name="Mavromatis K."/>
            <person name="Ivanova N."/>
            <person name="Mikhailova N."/>
            <person name="Chertkov O."/>
            <person name="Detter J.C."/>
            <person name="Tapia R."/>
            <person name="Han C."/>
            <person name="Land M."/>
            <person name="Hauser L."/>
            <person name="Markowitz V."/>
            <person name="Cheng J.-F."/>
            <person name="Hugenholtz P."/>
            <person name="Woyke T."/>
            <person name="Wu D."/>
            <person name="Spring S."/>
            <person name="Brambilla E."/>
            <person name="Klenk H.-P."/>
            <person name="Eisen J.A."/>
        </authorList>
    </citation>
    <scope>NUCLEOTIDE SEQUENCE [LARGE SCALE GENOMIC DNA]</scope>
    <source>
        <strain evidence="3 4">DSM 13497</strain>
    </source>
</reference>
<dbReference type="KEGG" id="caby:Cabys_2722"/>
<dbReference type="RefSeq" id="WP_006930964.1">
    <property type="nucleotide sequence ID" value="NZ_CM001402.1"/>
</dbReference>
<dbReference type="InterPro" id="IPR006626">
    <property type="entry name" value="PbH1"/>
</dbReference>
<evidence type="ECO:0000313" key="2">
    <source>
        <dbReference type="EMBL" id="APF19470.1"/>
    </source>
</evidence>
<dbReference type="eggNOG" id="COG4409">
    <property type="taxonomic scope" value="Bacteria"/>
</dbReference>
<dbReference type="AlphaFoldDB" id="H1XPI8"/>
<dbReference type="HOGENOM" id="CLU_500305_0_0_0"/>
<dbReference type="Gene3D" id="2.60.40.4070">
    <property type="match status" value="1"/>
</dbReference>
<dbReference type="eggNOG" id="COG3420">
    <property type="taxonomic scope" value="Bacteria"/>
</dbReference>
<organism evidence="3 4">
    <name type="scientific">Caldithrix abyssi DSM 13497</name>
    <dbReference type="NCBI Taxonomy" id="880073"/>
    <lineage>
        <taxon>Bacteria</taxon>
        <taxon>Pseudomonadati</taxon>
        <taxon>Calditrichota</taxon>
        <taxon>Calditrichia</taxon>
        <taxon>Calditrichales</taxon>
        <taxon>Calditrichaceae</taxon>
        <taxon>Caldithrix</taxon>
    </lineage>
</organism>
<dbReference type="InterPro" id="IPR012334">
    <property type="entry name" value="Pectin_lyas_fold"/>
</dbReference>
<dbReference type="STRING" id="880073.Cabys_2722"/>
<dbReference type="Proteomes" id="UP000004671">
    <property type="component" value="Chromosome"/>
</dbReference>
<dbReference type="OrthoDB" id="1465721at2"/>
<dbReference type="Gene3D" id="2.160.20.10">
    <property type="entry name" value="Single-stranded right-handed beta-helix, Pectin lyase-like"/>
    <property type="match status" value="2"/>
</dbReference>